<evidence type="ECO:0000313" key="2">
    <source>
        <dbReference type="Proteomes" id="UP000283269"/>
    </source>
</evidence>
<dbReference type="InParanoid" id="A0A409X9N5"/>
<sequence>MEVLELTVLVQERKGDTMTSVFKRHAAGTRRMFYLSVPIPERGMFIARYCLINDIGAFMEILSLSGASSDVQRSAYPSVVSIKEVHLYTTTTIATDIDIGI</sequence>
<keyword evidence="2" id="KW-1185">Reference proteome</keyword>
<protein>
    <submittedName>
        <fullName evidence="1">Uncharacterized protein</fullName>
    </submittedName>
</protein>
<evidence type="ECO:0000313" key="1">
    <source>
        <dbReference type="EMBL" id="PPQ87427.1"/>
    </source>
</evidence>
<reference evidence="1 2" key="1">
    <citation type="journal article" date="2018" name="Evol. Lett.">
        <title>Horizontal gene cluster transfer increased hallucinogenic mushroom diversity.</title>
        <authorList>
            <person name="Reynolds H.T."/>
            <person name="Vijayakumar V."/>
            <person name="Gluck-Thaler E."/>
            <person name="Korotkin H.B."/>
            <person name="Matheny P.B."/>
            <person name="Slot J.C."/>
        </authorList>
    </citation>
    <scope>NUCLEOTIDE SEQUENCE [LARGE SCALE GENOMIC DNA]</scope>
    <source>
        <strain evidence="1 2">2631</strain>
    </source>
</reference>
<dbReference type="Proteomes" id="UP000283269">
    <property type="component" value="Unassembled WGS sequence"/>
</dbReference>
<dbReference type="AlphaFoldDB" id="A0A409X9N5"/>
<organism evidence="1 2">
    <name type="scientific">Psilocybe cyanescens</name>
    <dbReference type="NCBI Taxonomy" id="93625"/>
    <lineage>
        <taxon>Eukaryota</taxon>
        <taxon>Fungi</taxon>
        <taxon>Dikarya</taxon>
        <taxon>Basidiomycota</taxon>
        <taxon>Agaricomycotina</taxon>
        <taxon>Agaricomycetes</taxon>
        <taxon>Agaricomycetidae</taxon>
        <taxon>Agaricales</taxon>
        <taxon>Agaricineae</taxon>
        <taxon>Strophariaceae</taxon>
        <taxon>Psilocybe</taxon>
    </lineage>
</organism>
<accession>A0A409X9N5</accession>
<comment type="caution">
    <text evidence="1">The sequence shown here is derived from an EMBL/GenBank/DDBJ whole genome shotgun (WGS) entry which is preliminary data.</text>
</comment>
<name>A0A409X9N5_PSICY</name>
<proteinExistence type="predicted"/>
<gene>
    <name evidence="1" type="ORF">CVT25_008123</name>
</gene>
<dbReference type="EMBL" id="NHYD01002283">
    <property type="protein sequence ID" value="PPQ87427.1"/>
    <property type="molecule type" value="Genomic_DNA"/>
</dbReference>